<organism evidence="1 2">
    <name type="scientific">Opisthorchis viverrini</name>
    <name type="common">Southeast Asian liver fluke</name>
    <dbReference type="NCBI Taxonomy" id="6198"/>
    <lineage>
        <taxon>Eukaryota</taxon>
        <taxon>Metazoa</taxon>
        <taxon>Spiralia</taxon>
        <taxon>Lophotrochozoa</taxon>
        <taxon>Platyhelminthes</taxon>
        <taxon>Trematoda</taxon>
        <taxon>Digenea</taxon>
        <taxon>Opisthorchiida</taxon>
        <taxon>Opisthorchiata</taxon>
        <taxon>Opisthorchiidae</taxon>
        <taxon>Opisthorchis</taxon>
    </lineage>
</organism>
<gene>
    <name evidence="1" type="ORF">T265_08809</name>
</gene>
<dbReference type="GeneID" id="20322988"/>
<name>A0A075A759_OPIVI</name>
<evidence type="ECO:0000313" key="1">
    <source>
        <dbReference type="EMBL" id="KER23274.1"/>
    </source>
</evidence>
<dbReference type="KEGG" id="ovi:T265_08809"/>
<evidence type="ECO:0000313" key="2">
    <source>
        <dbReference type="Proteomes" id="UP000054324"/>
    </source>
</evidence>
<dbReference type="CTD" id="20322988"/>
<protein>
    <submittedName>
        <fullName evidence="1">Uncharacterized protein</fullName>
    </submittedName>
</protein>
<keyword evidence="2" id="KW-1185">Reference proteome</keyword>
<dbReference type="Proteomes" id="UP000054324">
    <property type="component" value="Unassembled WGS sequence"/>
</dbReference>
<reference evidence="1 2" key="1">
    <citation type="submission" date="2013-11" db="EMBL/GenBank/DDBJ databases">
        <title>Opisthorchis viverrini - life in the bile duct.</title>
        <authorList>
            <person name="Young N.D."/>
            <person name="Nagarajan N."/>
            <person name="Lin S.J."/>
            <person name="Korhonen P.K."/>
            <person name="Jex A.R."/>
            <person name="Hall R.S."/>
            <person name="Safavi-Hemami H."/>
            <person name="Kaewkong W."/>
            <person name="Bertrand D."/>
            <person name="Gao S."/>
            <person name="Seet Q."/>
            <person name="Wongkham S."/>
            <person name="Teh B.T."/>
            <person name="Wongkham C."/>
            <person name="Intapan P.M."/>
            <person name="Maleewong W."/>
            <person name="Yang X."/>
            <person name="Hu M."/>
            <person name="Wang Z."/>
            <person name="Hofmann A."/>
            <person name="Sternberg P.W."/>
            <person name="Tan P."/>
            <person name="Wang J."/>
            <person name="Gasser R.B."/>
        </authorList>
    </citation>
    <scope>NUCLEOTIDE SEQUENCE [LARGE SCALE GENOMIC DNA]</scope>
</reference>
<dbReference type="AlphaFoldDB" id="A0A075A759"/>
<accession>A0A075A759</accession>
<dbReference type="RefSeq" id="XP_009172980.1">
    <property type="nucleotide sequence ID" value="XM_009174716.1"/>
</dbReference>
<proteinExistence type="predicted"/>
<dbReference type="EMBL" id="KL596857">
    <property type="protein sequence ID" value="KER23274.1"/>
    <property type="molecule type" value="Genomic_DNA"/>
</dbReference>
<sequence>MLQQDPHVISEENKSGSVLLVTLRQLSGVWDQTKHCLKGPQLRKCSFPGQLTCDAVVIVNLKYKGYMVVGIIKSTTDITSPIGTRFTSTTQCDG</sequence>